<gene>
    <name evidence="1" type="ORF">COA96_15635</name>
</gene>
<organism evidence="1 2">
    <name type="scientific">SAR86 cluster bacterium</name>
    <dbReference type="NCBI Taxonomy" id="2030880"/>
    <lineage>
        <taxon>Bacteria</taxon>
        <taxon>Pseudomonadati</taxon>
        <taxon>Pseudomonadota</taxon>
        <taxon>Gammaproteobacteria</taxon>
        <taxon>SAR86 cluster</taxon>
    </lineage>
</organism>
<evidence type="ECO:0000313" key="1">
    <source>
        <dbReference type="EMBL" id="PCJ20850.1"/>
    </source>
</evidence>
<accession>A0A2A5AP12</accession>
<sequence length="141" mass="15290">MSATISDWVTCAGERGSTVPDSTASAQALVRAEDYINYSYVARFIYPFDATSPNVEDAIYEAANLELKTVGFFTKTFTPSEQKTLTEVKGIKWTVTGGKSNERAASLATPRSTLIDAMLAPYMPLENGFAPFLKTIGAQSE</sequence>
<protein>
    <submittedName>
        <fullName evidence="1">Uncharacterized protein</fullName>
    </submittedName>
</protein>
<dbReference type="Proteomes" id="UP000218327">
    <property type="component" value="Unassembled WGS sequence"/>
</dbReference>
<proteinExistence type="predicted"/>
<reference evidence="2" key="1">
    <citation type="submission" date="2017-08" db="EMBL/GenBank/DDBJ databases">
        <title>A dynamic microbial community with high functional redundancy inhabits the cold, oxic subseafloor aquifer.</title>
        <authorList>
            <person name="Tully B.J."/>
            <person name="Wheat C.G."/>
            <person name="Glazer B.T."/>
            <person name="Huber J.A."/>
        </authorList>
    </citation>
    <scope>NUCLEOTIDE SEQUENCE [LARGE SCALE GENOMIC DNA]</scope>
</reference>
<name>A0A2A5AP12_9GAMM</name>
<dbReference type="EMBL" id="NVVJ01000077">
    <property type="protein sequence ID" value="PCJ20850.1"/>
    <property type="molecule type" value="Genomic_DNA"/>
</dbReference>
<comment type="caution">
    <text evidence="1">The sequence shown here is derived from an EMBL/GenBank/DDBJ whole genome shotgun (WGS) entry which is preliminary data.</text>
</comment>
<evidence type="ECO:0000313" key="2">
    <source>
        <dbReference type="Proteomes" id="UP000218327"/>
    </source>
</evidence>
<dbReference type="AlphaFoldDB" id="A0A2A5AP12"/>